<name>A0AA88Q8U2_9TELE</name>
<keyword evidence="3" id="KW-1185">Reference proteome</keyword>
<reference evidence="2" key="1">
    <citation type="submission" date="2023-08" db="EMBL/GenBank/DDBJ databases">
        <title>Chromosome-level Genome Assembly of mud carp (Cirrhinus molitorella).</title>
        <authorList>
            <person name="Liu H."/>
        </authorList>
    </citation>
    <scope>NUCLEOTIDE SEQUENCE</scope>
    <source>
        <strain evidence="2">Prfri</strain>
        <tissue evidence="2">Muscle</tissue>
    </source>
</reference>
<sequence>MAQPSENGLLKSPMHPKGLFLVRSPNDIVPGHCSSFKHQNHHKREPFTTTADSTLTLVARLRTHNKKELRSSLQRGSAGNGGLVESSRSHTCTCTESNRVELLLAFLREMAGREQERRAEMRKVKETQALESVLISLTVPSEQ</sequence>
<evidence type="ECO:0000256" key="1">
    <source>
        <dbReference type="SAM" id="MobiDB-lite"/>
    </source>
</evidence>
<dbReference type="Proteomes" id="UP001187343">
    <property type="component" value="Unassembled WGS sequence"/>
</dbReference>
<comment type="caution">
    <text evidence="2">The sequence shown here is derived from an EMBL/GenBank/DDBJ whole genome shotgun (WGS) entry which is preliminary data.</text>
</comment>
<dbReference type="AlphaFoldDB" id="A0AA88Q8U2"/>
<gene>
    <name evidence="2" type="ORF">Q8A67_000890</name>
</gene>
<evidence type="ECO:0000313" key="2">
    <source>
        <dbReference type="EMBL" id="KAK2916516.1"/>
    </source>
</evidence>
<proteinExistence type="predicted"/>
<feature type="region of interest" description="Disordered" evidence="1">
    <location>
        <begin position="66"/>
        <end position="90"/>
    </location>
</feature>
<organism evidence="2 3">
    <name type="scientific">Cirrhinus molitorella</name>
    <name type="common">mud carp</name>
    <dbReference type="NCBI Taxonomy" id="172907"/>
    <lineage>
        <taxon>Eukaryota</taxon>
        <taxon>Metazoa</taxon>
        <taxon>Chordata</taxon>
        <taxon>Craniata</taxon>
        <taxon>Vertebrata</taxon>
        <taxon>Euteleostomi</taxon>
        <taxon>Actinopterygii</taxon>
        <taxon>Neopterygii</taxon>
        <taxon>Teleostei</taxon>
        <taxon>Ostariophysi</taxon>
        <taxon>Cypriniformes</taxon>
        <taxon>Cyprinidae</taxon>
        <taxon>Labeoninae</taxon>
        <taxon>Labeonini</taxon>
        <taxon>Cirrhinus</taxon>
    </lineage>
</organism>
<dbReference type="EMBL" id="JAUYZG010000001">
    <property type="protein sequence ID" value="KAK2916516.1"/>
    <property type="molecule type" value="Genomic_DNA"/>
</dbReference>
<evidence type="ECO:0000313" key="3">
    <source>
        <dbReference type="Proteomes" id="UP001187343"/>
    </source>
</evidence>
<protein>
    <submittedName>
        <fullName evidence="2">Uncharacterized protein</fullName>
    </submittedName>
</protein>
<accession>A0AA88Q8U2</accession>